<evidence type="ECO:0000313" key="11">
    <source>
        <dbReference type="Proteomes" id="UP000436088"/>
    </source>
</evidence>
<dbReference type="Proteomes" id="UP000436088">
    <property type="component" value="Unassembled WGS sequence"/>
</dbReference>
<accession>A0A6A2WMN9</accession>
<dbReference type="GO" id="GO:0005684">
    <property type="term" value="C:U2-type spliceosomal complex"/>
    <property type="evidence" value="ECO:0007669"/>
    <property type="project" value="TreeGrafter"/>
</dbReference>
<keyword evidence="8" id="KW-0812">Transmembrane</keyword>
<name>A0A6A2WMN9_HIBSY</name>
<dbReference type="Gene3D" id="3.30.420.10">
    <property type="entry name" value="Ribonuclease H-like superfamily/Ribonuclease H"/>
    <property type="match status" value="1"/>
</dbReference>
<evidence type="ECO:0000256" key="1">
    <source>
        <dbReference type="ARBA" id="ARBA00007747"/>
    </source>
</evidence>
<dbReference type="InterPro" id="IPR012337">
    <property type="entry name" value="RNaseH-like_sf"/>
</dbReference>
<dbReference type="InterPro" id="IPR034393">
    <property type="entry name" value="TatSF1-like"/>
</dbReference>
<gene>
    <name evidence="10" type="ORF">F3Y22_tig00113725pilonHSYRG00389</name>
</gene>
<comment type="caution">
    <text evidence="10">The sequence shown here is derived from an EMBL/GenBank/DDBJ whole genome shotgun (WGS) entry which is preliminary data.</text>
</comment>
<protein>
    <submittedName>
        <fullName evidence="10">Pentatricopeptide repeat-containing protein</fullName>
    </submittedName>
</protein>
<dbReference type="InterPro" id="IPR035979">
    <property type="entry name" value="RBD_domain_sf"/>
</dbReference>
<keyword evidence="2" id="KW-0507">mRNA processing</keyword>
<comment type="similarity">
    <text evidence="1">Belongs to the HTATSF1 family.</text>
</comment>
<dbReference type="GO" id="GO:0003723">
    <property type="term" value="F:RNA binding"/>
    <property type="evidence" value="ECO:0007669"/>
    <property type="project" value="UniProtKB-UniRule"/>
</dbReference>
<proteinExistence type="inferred from homology"/>
<keyword evidence="11" id="KW-1185">Reference proteome</keyword>
<dbReference type="PROSITE" id="PS50102">
    <property type="entry name" value="RRM"/>
    <property type="match status" value="1"/>
</dbReference>
<dbReference type="SUPFAM" id="SSF54928">
    <property type="entry name" value="RNA-binding domain, RBD"/>
    <property type="match status" value="1"/>
</dbReference>
<dbReference type="Gene3D" id="3.30.70.330">
    <property type="match status" value="1"/>
</dbReference>
<dbReference type="Pfam" id="PF00076">
    <property type="entry name" value="RRM_1"/>
    <property type="match status" value="1"/>
</dbReference>
<dbReference type="CDD" id="cd12281">
    <property type="entry name" value="RRM1_TatSF1_like"/>
    <property type="match status" value="1"/>
</dbReference>
<evidence type="ECO:0000256" key="3">
    <source>
        <dbReference type="ARBA" id="ARBA00022737"/>
    </source>
</evidence>
<dbReference type="InterPro" id="IPR012677">
    <property type="entry name" value="Nucleotide-bd_a/b_plait_sf"/>
</dbReference>
<dbReference type="SUPFAM" id="SSF53098">
    <property type="entry name" value="Ribonuclease H-like"/>
    <property type="match status" value="1"/>
</dbReference>
<feature type="transmembrane region" description="Helical" evidence="8">
    <location>
        <begin position="169"/>
        <end position="189"/>
    </location>
</feature>
<keyword evidence="5" id="KW-0508">mRNA splicing</keyword>
<sequence length="1061" mass="120853">MELLRHGFYLLLMHSQENDELGMREYLLKVKSVCSNLASYGEIISEHEHITAILNGLPPEFDSVITVLTTGPTPTVREVSIVLLDVDARQSTFNSHVFPSAHLASHQDVSSSSHVVSTNYNIVNNPGSDRVDYNHHQRDNNRGRGRGRSSRPQYKLCARMGHFVEHLHILLLNSLTFLCCLIILFQHPFRSMLKFILLLHRWLMTIPEVWHNRLGHPSQGVLIDALKKPTDGTKPPKWWEEQDNRISKLEVKMTMTQSYMEQTLGILTGMTEEQDQNNPEIKQMLYVAIEDTKLPTRAFDAIPSITGTIKVGSRLQQNDILSGLSKLISWENLVDIEEQEQTISENAQVSTLNLLKTDGMKILEKLGKNTATYYDTGWRAKDKLAFMDNKGVNHDAKIEKSDVPSVVVDCCTSTMKANSRLQQNTNNISATVPSGDGVALLNRMEVTSNDIGGSDEFEKWQIKITEAERLKNGFVSISTGDGFSFDDQDRPLTPPEDEEKFTDDDGTRYKWDKSLRAWVPQDDISTKNENYGVEEMTFLKEDEVFPTISATDAAAAADDASVREDVNGNGEKMEVSSSPKRKLFEKPVDKKEVNKPPDSWFELKVNTHAYVTGLPDDVTAEELVEVFSKCGIIKEDPESKRPRVKIYVDKEIGRKNGDALVTYLKEPSVALAVQILDRTPFSPDEKIPMSVSQSKFDQKGDKFITKQLDSRKKKKLKKVEEMMLSWGGRDDAKVTVLVIVVLRNMFTPIEMRIDADYNSRLLFGYTSVRSDLVAGELRLSEPIEKFFLKFQMVEMLALIEKKIECDVLNVVEVILTVETQQWVWGKYKKDVAYKFGSIELPIHEPYLAIGFLPLHSDGLRVWQLVTLKRGNEKPKEIGKSKVSQNNDELLYEVNVNSDKPPTRYGVQNSQCIRSQICCRIELNKMLIKIEVNDSFKLEKSFDPWGQGSTHGGRNVMHEREGREEARVEERNLGITKEVESEVCNVVIQFVKQAEKQLGAKLKVLQIYGGGEFAHLQGYFKDQGILQRLSYPHISAQNGIVERKHRQFVKVWRHYKKFRLFQ</sequence>
<evidence type="ECO:0000256" key="2">
    <source>
        <dbReference type="ARBA" id="ARBA00022664"/>
    </source>
</evidence>
<evidence type="ECO:0000256" key="5">
    <source>
        <dbReference type="ARBA" id="ARBA00023187"/>
    </source>
</evidence>
<keyword evidence="3" id="KW-0677">Repeat</keyword>
<feature type="compositionally biased region" description="Basic and acidic residues" evidence="7">
    <location>
        <begin position="129"/>
        <end position="142"/>
    </location>
</feature>
<evidence type="ECO:0000259" key="9">
    <source>
        <dbReference type="PROSITE" id="PS50102"/>
    </source>
</evidence>
<evidence type="ECO:0000256" key="8">
    <source>
        <dbReference type="SAM" id="Phobius"/>
    </source>
</evidence>
<dbReference type="PANTHER" id="PTHR15608:SF0">
    <property type="entry name" value="HIV TAT-SPECIFIC FACTOR 1"/>
    <property type="match status" value="1"/>
</dbReference>
<dbReference type="EMBL" id="VEPZ02001720">
    <property type="protein sequence ID" value="KAE8661463.1"/>
    <property type="molecule type" value="Genomic_DNA"/>
</dbReference>
<dbReference type="FunFam" id="3.30.70.330:FF:000329">
    <property type="entry name" value="splicing factor U2AF-associated protein 2"/>
    <property type="match status" value="1"/>
</dbReference>
<keyword evidence="8" id="KW-0472">Membrane</keyword>
<dbReference type="SMART" id="SM00360">
    <property type="entry name" value="RRM"/>
    <property type="match status" value="1"/>
</dbReference>
<evidence type="ECO:0000313" key="10">
    <source>
        <dbReference type="EMBL" id="KAE8661463.1"/>
    </source>
</evidence>
<dbReference type="GO" id="GO:0005686">
    <property type="term" value="C:U2 snRNP"/>
    <property type="evidence" value="ECO:0007669"/>
    <property type="project" value="TreeGrafter"/>
</dbReference>
<organism evidence="10 11">
    <name type="scientific">Hibiscus syriacus</name>
    <name type="common">Rose of Sharon</name>
    <dbReference type="NCBI Taxonomy" id="106335"/>
    <lineage>
        <taxon>Eukaryota</taxon>
        <taxon>Viridiplantae</taxon>
        <taxon>Streptophyta</taxon>
        <taxon>Embryophyta</taxon>
        <taxon>Tracheophyta</taxon>
        <taxon>Spermatophyta</taxon>
        <taxon>Magnoliopsida</taxon>
        <taxon>eudicotyledons</taxon>
        <taxon>Gunneridae</taxon>
        <taxon>Pentapetalae</taxon>
        <taxon>rosids</taxon>
        <taxon>malvids</taxon>
        <taxon>Malvales</taxon>
        <taxon>Malvaceae</taxon>
        <taxon>Malvoideae</taxon>
        <taxon>Hibiscus</taxon>
    </lineage>
</organism>
<keyword evidence="4 6" id="KW-0694">RNA-binding</keyword>
<keyword evidence="8" id="KW-1133">Transmembrane helix</keyword>
<dbReference type="AlphaFoldDB" id="A0A6A2WMN9"/>
<evidence type="ECO:0000256" key="4">
    <source>
        <dbReference type="ARBA" id="ARBA00022884"/>
    </source>
</evidence>
<reference evidence="10" key="1">
    <citation type="submission" date="2019-09" db="EMBL/GenBank/DDBJ databases">
        <title>Draft genome information of white flower Hibiscus syriacus.</title>
        <authorList>
            <person name="Kim Y.-M."/>
        </authorList>
    </citation>
    <scope>NUCLEOTIDE SEQUENCE [LARGE SCALE GENOMIC DNA]</scope>
    <source>
        <strain evidence="10">YM2019G1</strain>
    </source>
</reference>
<feature type="region of interest" description="Disordered" evidence="7">
    <location>
        <begin position="481"/>
        <end position="505"/>
    </location>
</feature>
<dbReference type="InterPro" id="IPR000504">
    <property type="entry name" value="RRM_dom"/>
</dbReference>
<feature type="region of interest" description="Disordered" evidence="7">
    <location>
        <begin position="124"/>
        <end position="151"/>
    </location>
</feature>
<dbReference type="GO" id="GO:0000398">
    <property type="term" value="P:mRNA splicing, via spliceosome"/>
    <property type="evidence" value="ECO:0007669"/>
    <property type="project" value="InterPro"/>
</dbReference>
<dbReference type="InterPro" id="IPR036397">
    <property type="entry name" value="RNaseH_sf"/>
</dbReference>
<evidence type="ECO:0000256" key="6">
    <source>
        <dbReference type="PROSITE-ProRule" id="PRU00176"/>
    </source>
</evidence>
<evidence type="ECO:0000256" key="7">
    <source>
        <dbReference type="SAM" id="MobiDB-lite"/>
    </source>
</evidence>
<feature type="domain" description="RRM" evidence="9">
    <location>
        <begin position="607"/>
        <end position="694"/>
    </location>
</feature>
<dbReference type="PANTHER" id="PTHR15608">
    <property type="entry name" value="SPLICING FACTOR U2AF-ASSOCIATED PROTEIN 2"/>
    <property type="match status" value="1"/>
</dbReference>
<dbReference type="InterPro" id="IPR034392">
    <property type="entry name" value="TatSF1-like_RRM1"/>
</dbReference>